<dbReference type="Pfam" id="PF12349">
    <property type="entry name" value="Sterol-sensing"/>
    <property type="match status" value="1"/>
</dbReference>
<dbReference type="InterPro" id="IPR057041">
    <property type="entry name" value="SCAP_N"/>
</dbReference>
<evidence type="ECO:0000256" key="5">
    <source>
        <dbReference type="ARBA" id="ARBA00019541"/>
    </source>
</evidence>
<evidence type="ECO:0000256" key="4">
    <source>
        <dbReference type="ARBA" id="ARBA00007410"/>
    </source>
</evidence>
<evidence type="ECO:0000256" key="20">
    <source>
        <dbReference type="PROSITE-ProRule" id="PRU00221"/>
    </source>
</evidence>
<dbReference type="GO" id="GO:0032933">
    <property type="term" value="P:SREBP signaling pathway"/>
    <property type="evidence" value="ECO:0007669"/>
    <property type="project" value="InterPro"/>
</dbReference>
<dbReference type="GO" id="GO:0000139">
    <property type="term" value="C:Golgi membrane"/>
    <property type="evidence" value="ECO:0007669"/>
    <property type="project" value="UniProtKB-SubCell"/>
</dbReference>
<dbReference type="SUPFAM" id="SSF50978">
    <property type="entry name" value="WD40 repeat-like"/>
    <property type="match status" value="1"/>
</dbReference>
<keyword evidence="17" id="KW-0325">Glycoprotein</keyword>
<keyword evidence="9" id="KW-0677">Repeat</keyword>
<evidence type="ECO:0000256" key="2">
    <source>
        <dbReference type="ARBA" id="ARBA00004557"/>
    </source>
</evidence>
<dbReference type="GO" id="GO:0045540">
    <property type="term" value="P:regulation of cholesterol biosynthetic process"/>
    <property type="evidence" value="ECO:0007669"/>
    <property type="project" value="TreeGrafter"/>
</dbReference>
<evidence type="ECO:0000313" key="25">
    <source>
        <dbReference type="Proteomes" id="UP001153620"/>
    </source>
</evidence>
<feature type="transmembrane region" description="Helical" evidence="22">
    <location>
        <begin position="405"/>
        <end position="422"/>
    </location>
</feature>
<feature type="domain" description="SSD" evidence="23">
    <location>
        <begin position="340"/>
        <end position="500"/>
    </location>
</feature>
<dbReference type="GO" id="GO:0032936">
    <property type="term" value="C:SREBP-SCAP complex"/>
    <property type="evidence" value="ECO:0007669"/>
    <property type="project" value="TreeGrafter"/>
</dbReference>
<keyword evidence="7 20" id="KW-0853">WD repeat</keyword>
<dbReference type="PROSITE" id="PS50156">
    <property type="entry name" value="SSD"/>
    <property type="match status" value="1"/>
</dbReference>
<dbReference type="PROSITE" id="PS50082">
    <property type="entry name" value="WD_REPEATS_2"/>
    <property type="match status" value="1"/>
</dbReference>
<evidence type="ECO:0000256" key="8">
    <source>
        <dbReference type="ARBA" id="ARBA00022692"/>
    </source>
</evidence>
<dbReference type="InterPro" id="IPR000731">
    <property type="entry name" value="SSD"/>
</dbReference>
<feature type="repeat" description="WD" evidence="20">
    <location>
        <begin position="1279"/>
        <end position="1318"/>
    </location>
</feature>
<evidence type="ECO:0000256" key="19">
    <source>
        <dbReference type="ARBA" id="ARBA00045958"/>
    </source>
</evidence>
<evidence type="ECO:0000256" key="11">
    <source>
        <dbReference type="ARBA" id="ARBA00022989"/>
    </source>
</evidence>
<dbReference type="Proteomes" id="UP001153620">
    <property type="component" value="Chromosome 2"/>
</dbReference>
<dbReference type="Pfam" id="PF00400">
    <property type="entry name" value="WD40"/>
    <property type="match status" value="1"/>
</dbReference>
<keyword evidence="14" id="KW-0446">Lipid-binding</keyword>
<keyword evidence="15 22" id="KW-0472">Membrane</keyword>
<keyword evidence="11 22" id="KW-1133">Transmembrane helix</keyword>
<comment type="subcellular location">
    <subcellularLocation>
        <location evidence="2">Cytoplasmic vesicle</location>
        <location evidence="2">COPII-coated vesicle membrane</location>
        <topology evidence="2">Multi-pass membrane protein</topology>
    </subcellularLocation>
    <subcellularLocation>
        <location evidence="1">Endoplasmic reticulum membrane</location>
        <topology evidence="1">Multi-pass membrane protein</topology>
    </subcellularLocation>
    <subcellularLocation>
        <location evidence="3">Golgi apparatus membrane</location>
        <topology evidence="3">Multi-pass membrane protein</topology>
    </subcellularLocation>
</comment>
<keyword evidence="8 22" id="KW-0812">Transmembrane</keyword>
<reference evidence="24" key="2">
    <citation type="submission" date="2022-10" db="EMBL/GenBank/DDBJ databases">
        <authorList>
            <consortium name="ENA_rothamsted_submissions"/>
            <consortium name="culmorum"/>
            <person name="King R."/>
        </authorList>
    </citation>
    <scope>NUCLEOTIDE SEQUENCE</scope>
</reference>
<dbReference type="Pfam" id="PF24017">
    <property type="entry name" value="Beta-prop_SCAP"/>
    <property type="match status" value="1"/>
</dbReference>
<feature type="transmembrane region" description="Helical" evidence="22">
    <location>
        <begin position="369"/>
        <end position="399"/>
    </location>
</feature>
<organism evidence="24 25">
    <name type="scientific">Chironomus riparius</name>
    <dbReference type="NCBI Taxonomy" id="315576"/>
    <lineage>
        <taxon>Eukaryota</taxon>
        <taxon>Metazoa</taxon>
        <taxon>Ecdysozoa</taxon>
        <taxon>Arthropoda</taxon>
        <taxon>Hexapoda</taxon>
        <taxon>Insecta</taxon>
        <taxon>Pterygota</taxon>
        <taxon>Neoptera</taxon>
        <taxon>Endopterygota</taxon>
        <taxon>Diptera</taxon>
        <taxon>Nematocera</taxon>
        <taxon>Chironomoidea</taxon>
        <taxon>Chironomidae</taxon>
        <taxon>Chironominae</taxon>
        <taxon>Chironomus</taxon>
    </lineage>
</organism>
<keyword evidence="13" id="KW-0443">Lipid metabolism</keyword>
<dbReference type="InterPro" id="IPR053958">
    <property type="entry name" value="HMGCR/SNAP/NPC1-like_SSD"/>
</dbReference>
<evidence type="ECO:0000256" key="16">
    <source>
        <dbReference type="ARBA" id="ARBA00023166"/>
    </source>
</evidence>
<feature type="transmembrane region" description="Helical" evidence="22">
    <location>
        <begin position="779"/>
        <end position="804"/>
    </location>
</feature>
<keyword evidence="6" id="KW-0153">Cholesterol metabolism</keyword>
<evidence type="ECO:0000256" key="3">
    <source>
        <dbReference type="ARBA" id="ARBA00004653"/>
    </source>
</evidence>
<keyword evidence="18" id="KW-0753">Steroid metabolism</keyword>
<comment type="function">
    <text evidence="19">Escort protein required for cholesterol as well as lipid homeostasis. Regulates export of the SCAP-SREBP complex from the endoplasmic reticulum to the Golgi upon low cholesterol, thereby regulating the processing of sterol regulatory element-binding proteins (SREBPs) SREBF1/SREBP1 and SREBF2/SREBP2. At high sterol concentrations, formation of a ternary complex with INSIG (INSIG1 or INSIG2) leads to mask the ER export signal in SCAP, promoting retention of the complex in the endoplasmic reticulum. Low sterol concentrations trigger release of INSIG, a conformational change in the SSD domain of SCAP, unmasking of the ER export signal, promoting recruitment into COPII-coated vesicles and transport of the SCAP-SREBP to the Golgi: in the Golgi, SREBPs are then processed, releasing the transcription factor fragment of SREBPs from the membrane, its import into the nucleus and up-regulation of LDLR, INSIG1 and the mevalonate pathway. Binds cholesterol via its SSD domain.</text>
</comment>
<evidence type="ECO:0000259" key="23">
    <source>
        <dbReference type="PROSITE" id="PS50156"/>
    </source>
</evidence>
<evidence type="ECO:0000256" key="7">
    <source>
        <dbReference type="ARBA" id="ARBA00022574"/>
    </source>
</evidence>
<feature type="compositionally biased region" description="Polar residues" evidence="21">
    <location>
        <begin position="1"/>
        <end position="10"/>
    </location>
</feature>
<dbReference type="InterPro" id="IPR030225">
    <property type="entry name" value="SCAP"/>
</dbReference>
<feature type="transmembrane region" description="Helical" evidence="22">
    <location>
        <begin position="338"/>
        <end position="357"/>
    </location>
</feature>
<evidence type="ECO:0000256" key="1">
    <source>
        <dbReference type="ARBA" id="ARBA00004477"/>
    </source>
</evidence>
<dbReference type="InterPro" id="IPR057042">
    <property type="entry name" value="Beta-prop_SCAP"/>
</dbReference>
<evidence type="ECO:0000256" key="17">
    <source>
        <dbReference type="ARBA" id="ARBA00023180"/>
    </source>
</evidence>
<dbReference type="InterPro" id="IPR001680">
    <property type="entry name" value="WD40_rpt"/>
</dbReference>
<evidence type="ECO:0000256" key="18">
    <source>
        <dbReference type="ARBA" id="ARBA00023221"/>
    </source>
</evidence>
<accession>A0A9N9RNW9</accession>
<name>A0A9N9RNW9_9DIPT</name>
<dbReference type="GO" id="GO:0032934">
    <property type="term" value="F:sterol binding"/>
    <property type="evidence" value="ECO:0007669"/>
    <property type="project" value="InterPro"/>
</dbReference>
<keyword evidence="12" id="KW-0333">Golgi apparatus</keyword>
<protein>
    <recommendedName>
        <fullName evidence="5">Sterol regulatory element-binding protein cleavage-activating protein</fullName>
    </recommendedName>
</protein>
<dbReference type="PANTHER" id="PTHR46378:SF1">
    <property type="entry name" value="STEROL REGULATORY ELEMENT-BINDING PROTEIN CLEAVAGE-ACTIVATING PROTEIN"/>
    <property type="match status" value="1"/>
</dbReference>
<evidence type="ECO:0000256" key="9">
    <source>
        <dbReference type="ARBA" id="ARBA00022737"/>
    </source>
</evidence>
<evidence type="ECO:0000256" key="22">
    <source>
        <dbReference type="SAM" id="Phobius"/>
    </source>
</evidence>
<sequence>MENNKQNFTKAENRQGKSKGAELPSKVAQLYYRHGLFITSYPTCSTSLAILTILFCCYPLLNFSPLPGKIPTKVILPYNSQHVTNYSYVKDVIDDKESDNDDHRLNNNNKIGKLHTDAEQNNNFSSSSLPIPSHSWAKVQPPYMYVQQVILRSIVLPWEKELVLTDAFRGPLFEVFKLLEIINNHETNVTLSNLCLHVDSIKRPQKDVYFPEYNCLVLSPANFWRQNIHNLNKDTSLLSTIFQQHNNQKSKVSTAEMLLGVPILDSGLKRYPLQNRSRIIQYAITLIMKERNQEFISSLQKKLHKIYPLHQEQSNELTDNYISNSSVTFIYYPGEFNMIELVPLSIALTVLFIYMYFSIRKVEMIRSRFIVSLSAVVTVLGSLVMSVGFCFFFGLSIWVQSSMGVYPYLLLLVGLENCLVLTKSVMTTENNLDVKIRVAQGLMKEGWAITKNLMTEITILTAGLVLTFLPFLQEFCIFAIVGLVSDYFLQMFLFSTALGLNIKRVEVEMEVKKLPKMFDYSSWHNRKELIMKYDARSLNRSKSHPSQLSDLEHKEISNAKSTEKKIPKRLRIVNFWARTRFFQRGFMIWMVLWISNIIYTSGIIENIFMIDMNNIITSDSSTITPSERTSESINNYESMVKNLSNIMMDYYTKNVQWNKRMDENTEHNVTDKIQKLKHPHYEMSNKLSSFHWASILKQYNITMSGHYVTILPAIKISHVVPMEVALKVRNPNETPPSSSKWNALTSALDPLDLNDADAEDDLPFDLDDHPLFPKTPMEIMLTAILCLVSVFVITYTMIVMYRCICSRNYAEWRSSHWDDTEIIETKTEQVLEGFPIRVKGHKHNIECVVSDGNLIASSCLQNIIKIWSSTNGELVAEINRISYFEQLQQYYLEKKSPSVSEESLIMEQQSTQMENVAQIKTTPQQQPQNDSKANQLRLRSNLNFDFSSQRVKSCDGDFDSQNEFKRSYEKYFEIIPARTKSFDYDTQSSSDTISYSPTSPLTNNTKFNNYISLNNNLNRVNSSSSDNVNGLNSPQYKSSPIWTLDFTDNLIVIGCACGRLEFWEATTGTLRTIFETDKTHGDGVTHVKLSSDKVVAARLSGRIDFYRLETYTQGRHIDWNFTSAYRRTHIRTGSAGSLSSFNQHQQQQNNRYVPRNSLNLSSPLSTTLSSSQNQSSASISYSPTQEELRCILELQHPGHTQPITSLDMLGNVLFTGSQDHTLKVFHTDSNTLMYTLHGHCSPITTLLIDHFQAGTGCSGSQNGILCLWDVVTGACLYNLQAHEECLVSITSAPSYIITLGLDERIRVWERFQGHLLNTINLHHAHSNSIVMLTPSLLITAKPGALLVSDVKDGHVKHEVKLDRSEMSQQITPKMLIPSFGQIICDFGHELRVVRFPLHDKNE</sequence>
<dbReference type="Gene3D" id="2.130.10.10">
    <property type="entry name" value="YVTN repeat-like/Quinoprotein amine dehydrogenase"/>
    <property type="match status" value="3"/>
</dbReference>
<dbReference type="Gene3D" id="1.20.1640.10">
    <property type="entry name" value="Multidrug efflux transporter AcrB transmembrane domain"/>
    <property type="match status" value="1"/>
</dbReference>
<feature type="transmembrane region" description="Helical" evidence="22">
    <location>
        <begin position="586"/>
        <end position="604"/>
    </location>
</feature>
<feature type="transmembrane region" description="Helical" evidence="22">
    <location>
        <begin position="36"/>
        <end position="61"/>
    </location>
</feature>
<dbReference type="InterPro" id="IPR036322">
    <property type="entry name" value="WD40_repeat_dom_sf"/>
</dbReference>
<dbReference type="GO" id="GO:0008203">
    <property type="term" value="P:cholesterol metabolic process"/>
    <property type="evidence" value="ECO:0007669"/>
    <property type="project" value="UniProtKB-KW"/>
</dbReference>
<evidence type="ECO:0000256" key="21">
    <source>
        <dbReference type="SAM" id="MobiDB-lite"/>
    </source>
</evidence>
<evidence type="ECO:0000313" key="24">
    <source>
        <dbReference type="EMBL" id="CAG9801969.1"/>
    </source>
</evidence>
<dbReference type="SUPFAM" id="SSF82866">
    <property type="entry name" value="Multidrug efflux transporter AcrB transmembrane domain"/>
    <property type="match status" value="1"/>
</dbReference>
<evidence type="ECO:0000256" key="15">
    <source>
        <dbReference type="ARBA" id="ARBA00023136"/>
    </source>
</evidence>
<evidence type="ECO:0000256" key="12">
    <source>
        <dbReference type="ARBA" id="ARBA00023034"/>
    </source>
</evidence>
<evidence type="ECO:0000256" key="6">
    <source>
        <dbReference type="ARBA" id="ARBA00022548"/>
    </source>
</evidence>
<dbReference type="OrthoDB" id="361494at2759"/>
<dbReference type="EMBL" id="OU895878">
    <property type="protein sequence ID" value="CAG9801969.1"/>
    <property type="molecule type" value="Genomic_DNA"/>
</dbReference>
<evidence type="ECO:0000256" key="10">
    <source>
        <dbReference type="ARBA" id="ARBA00022824"/>
    </source>
</evidence>
<evidence type="ECO:0000256" key="14">
    <source>
        <dbReference type="ARBA" id="ARBA00023121"/>
    </source>
</evidence>
<evidence type="ECO:0000256" key="13">
    <source>
        <dbReference type="ARBA" id="ARBA00023098"/>
    </source>
</evidence>
<comment type="similarity">
    <text evidence="4">Belongs to the WD repeat SCAP family.</text>
</comment>
<keyword evidence="25" id="KW-1185">Reference proteome</keyword>
<dbReference type="GO" id="GO:0005789">
    <property type="term" value="C:endoplasmic reticulum membrane"/>
    <property type="evidence" value="ECO:0007669"/>
    <property type="project" value="UniProtKB-SubCell"/>
</dbReference>
<keyword evidence="16" id="KW-1207">Sterol metabolism</keyword>
<gene>
    <name evidence="24" type="ORF">CHIRRI_LOCUS4886</name>
</gene>
<feature type="region of interest" description="Disordered" evidence="21">
    <location>
        <begin position="1"/>
        <end position="20"/>
    </location>
</feature>
<keyword evidence="10" id="KW-0256">Endoplasmic reticulum</keyword>
<dbReference type="PANTHER" id="PTHR46378">
    <property type="entry name" value="STEROL REGULATORY ELEMENT-BINDING PROTEIN CLEAVAGE-ACTIVATING PROTEIN"/>
    <property type="match status" value="1"/>
</dbReference>
<dbReference type="InterPro" id="IPR015943">
    <property type="entry name" value="WD40/YVTN_repeat-like_dom_sf"/>
</dbReference>
<dbReference type="SMART" id="SM00320">
    <property type="entry name" value="WD40"/>
    <property type="match status" value="6"/>
</dbReference>
<proteinExistence type="inferred from homology"/>
<dbReference type="GO" id="GO:0012507">
    <property type="term" value="C:ER to Golgi transport vesicle membrane"/>
    <property type="evidence" value="ECO:0007669"/>
    <property type="project" value="UniProtKB-SubCell"/>
</dbReference>
<reference evidence="24" key="1">
    <citation type="submission" date="2022-01" db="EMBL/GenBank/DDBJ databases">
        <authorList>
            <person name="King R."/>
        </authorList>
    </citation>
    <scope>NUCLEOTIDE SEQUENCE</scope>
</reference>
<dbReference type="Pfam" id="PF24006">
    <property type="entry name" value="SCAP_N"/>
    <property type="match status" value="1"/>
</dbReference>